<keyword evidence="5" id="KW-0349">Heme</keyword>
<sequence>MEINPPNFLPRQLPDGDGARPEVESAATASSSFADAFRDAANLSAGRFQYAVPGFWMIKKALNLGSERRLRESIAMVHGFADRIIRSRREEMDVGCEKHDLLSRFMVSQGESYTETALRDAVISFLLAGRETTSSALTWFFWLLSSRPDVERRIRDEVAASVWGADALAYRPERWLDPAEGTFRPESPFRYMAFHAGPRICLGKEMAYIQMKSIVACVLEEFELAVDGAYRPRQVTSLTLRMADGLPVRVKARVN</sequence>
<dbReference type="OMA" id="REVSHNT"/>
<gene>
    <name evidence="6" type="ORF">TRIUR3_30136</name>
</gene>
<evidence type="ECO:0000256" key="4">
    <source>
        <dbReference type="ARBA" id="ARBA00023004"/>
    </source>
</evidence>
<comment type="similarity">
    <text evidence="1 5">Belongs to the cytochrome P450 family.</text>
</comment>
<dbReference type="SUPFAM" id="SSF48264">
    <property type="entry name" value="Cytochrome P450"/>
    <property type="match status" value="1"/>
</dbReference>
<dbReference type="GO" id="GO:0004497">
    <property type="term" value="F:monooxygenase activity"/>
    <property type="evidence" value="ECO:0007669"/>
    <property type="project" value="UniProtKB-KW"/>
</dbReference>
<dbReference type="GO" id="GO:0006629">
    <property type="term" value="P:lipid metabolic process"/>
    <property type="evidence" value="ECO:0007669"/>
    <property type="project" value="UniProtKB-ARBA"/>
</dbReference>
<dbReference type="GO" id="GO:0020037">
    <property type="term" value="F:heme binding"/>
    <property type="evidence" value="ECO:0007669"/>
    <property type="project" value="InterPro"/>
</dbReference>
<dbReference type="PROSITE" id="PS00086">
    <property type="entry name" value="CYTOCHROME_P450"/>
    <property type="match status" value="1"/>
</dbReference>
<evidence type="ECO:0000313" key="6">
    <source>
        <dbReference type="EMBL" id="EMS52714.1"/>
    </source>
</evidence>
<dbReference type="AlphaFoldDB" id="M7ZX57"/>
<keyword evidence="4 5" id="KW-0408">Iron</keyword>
<dbReference type="InterPro" id="IPR036396">
    <property type="entry name" value="Cyt_P450_sf"/>
</dbReference>
<dbReference type="PANTHER" id="PTHR24296">
    <property type="entry name" value="CYTOCHROME P450"/>
    <property type="match status" value="1"/>
</dbReference>
<dbReference type="STRING" id="4572.M7ZX57"/>
<accession>M7ZX57</accession>
<keyword evidence="3 5" id="KW-0560">Oxidoreductase</keyword>
<evidence type="ECO:0000256" key="2">
    <source>
        <dbReference type="ARBA" id="ARBA00022723"/>
    </source>
</evidence>
<dbReference type="InterPro" id="IPR001128">
    <property type="entry name" value="Cyt_P450"/>
</dbReference>
<proteinExistence type="inferred from homology"/>
<dbReference type="eggNOG" id="KOG0157">
    <property type="taxonomic scope" value="Eukaryota"/>
</dbReference>
<keyword evidence="2 5" id="KW-0479">Metal-binding</keyword>
<evidence type="ECO:0000256" key="5">
    <source>
        <dbReference type="RuleBase" id="RU000461"/>
    </source>
</evidence>
<name>M7ZX57_TRIUA</name>
<evidence type="ECO:0000256" key="3">
    <source>
        <dbReference type="ARBA" id="ARBA00023002"/>
    </source>
</evidence>
<keyword evidence="5" id="KW-0503">Monooxygenase</keyword>
<dbReference type="Gene3D" id="1.10.630.10">
    <property type="entry name" value="Cytochrome P450"/>
    <property type="match status" value="2"/>
</dbReference>
<dbReference type="GO" id="GO:0016705">
    <property type="term" value="F:oxidoreductase activity, acting on paired donors, with incorporation or reduction of molecular oxygen"/>
    <property type="evidence" value="ECO:0007669"/>
    <property type="project" value="InterPro"/>
</dbReference>
<dbReference type="EMBL" id="KD203604">
    <property type="protein sequence ID" value="EMS52714.1"/>
    <property type="molecule type" value="Genomic_DNA"/>
</dbReference>
<dbReference type="InterPro" id="IPR017972">
    <property type="entry name" value="Cyt_P450_CS"/>
</dbReference>
<evidence type="ECO:0000256" key="1">
    <source>
        <dbReference type="ARBA" id="ARBA00010617"/>
    </source>
</evidence>
<dbReference type="GO" id="GO:0005506">
    <property type="term" value="F:iron ion binding"/>
    <property type="evidence" value="ECO:0007669"/>
    <property type="project" value="InterPro"/>
</dbReference>
<dbReference type="PRINTS" id="PR00385">
    <property type="entry name" value="P450"/>
</dbReference>
<reference evidence="6" key="1">
    <citation type="journal article" date="2013" name="Nature">
        <title>Draft genome of the wheat A-genome progenitor Triticum urartu.</title>
        <authorList>
            <person name="Ling H.Q."/>
            <person name="Zhao S."/>
            <person name="Liu D."/>
            <person name="Wang J."/>
            <person name="Sun H."/>
            <person name="Zhang C."/>
            <person name="Fan H."/>
            <person name="Li D."/>
            <person name="Dong L."/>
            <person name="Tao Y."/>
            <person name="Gao C."/>
            <person name="Wu H."/>
            <person name="Li Y."/>
            <person name="Cui Y."/>
            <person name="Guo X."/>
            <person name="Zheng S."/>
            <person name="Wang B."/>
            <person name="Yu K."/>
            <person name="Liang Q."/>
            <person name="Yang W."/>
            <person name="Lou X."/>
            <person name="Chen J."/>
            <person name="Feng M."/>
            <person name="Jian J."/>
            <person name="Zhang X."/>
            <person name="Luo G."/>
            <person name="Jiang Y."/>
            <person name="Liu J."/>
            <person name="Wang Z."/>
            <person name="Sha Y."/>
            <person name="Zhang B."/>
            <person name="Wu H."/>
            <person name="Tang D."/>
            <person name="Shen Q."/>
            <person name="Xue P."/>
            <person name="Zou S."/>
            <person name="Wang X."/>
            <person name="Liu X."/>
            <person name="Wang F."/>
            <person name="Yang Y."/>
            <person name="An X."/>
            <person name="Dong Z."/>
            <person name="Zhang K."/>
            <person name="Zhang X."/>
            <person name="Luo M.C."/>
            <person name="Dvorak J."/>
            <person name="Tong Y."/>
            <person name="Wang J."/>
            <person name="Yang H."/>
            <person name="Li Z."/>
            <person name="Wang D."/>
            <person name="Zhang A."/>
            <person name="Wang J."/>
        </authorList>
    </citation>
    <scope>NUCLEOTIDE SEQUENCE</scope>
</reference>
<protein>
    <submittedName>
        <fullName evidence="6">Cytochrome P450 94A1</fullName>
    </submittedName>
</protein>
<dbReference type="Pfam" id="PF00067">
    <property type="entry name" value="p450"/>
    <property type="match status" value="1"/>
</dbReference>
<organism evidence="6">
    <name type="scientific">Triticum urartu</name>
    <name type="common">Red wild einkorn</name>
    <name type="synonym">Crithodium urartu</name>
    <dbReference type="NCBI Taxonomy" id="4572"/>
    <lineage>
        <taxon>Eukaryota</taxon>
        <taxon>Viridiplantae</taxon>
        <taxon>Streptophyta</taxon>
        <taxon>Embryophyta</taxon>
        <taxon>Tracheophyta</taxon>
        <taxon>Spermatophyta</taxon>
        <taxon>Magnoliopsida</taxon>
        <taxon>Liliopsida</taxon>
        <taxon>Poales</taxon>
        <taxon>Poaceae</taxon>
        <taxon>BOP clade</taxon>
        <taxon>Pooideae</taxon>
        <taxon>Triticodae</taxon>
        <taxon>Triticeae</taxon>
        <taxon>Triticinae</taxon>
        <taxon>Triticum</taxon>
    </lineage>
</organism>